<evidence type="ECO:0000313" key="1">
    <source>
        <dbReference type="EMBL" id="RAJ98146.1"/>
    </source>
</evidence>
<gene>
    <name evidence="1" type="ORF">LX87_03054</name>
</gene>
<dbReference type="Proteomes" id="UP000248790">
    <property type="component" value="Unassembled WGS sequence"/>
</dbReference>
<dbReference type="EMBL" id="QLMC01000003">
    <property type="protein sequence ID" value="RAJ98146.1"/>
    <property type="molecule type" value="Genomic_DNA"/>
</dbReference>
<name>A0A327WZJ0_LARAB</name>
<accession>A0A327WZJ0</accession>
<organism evidence="1 2">
    <name type="scientific">Larkinella arboricola</name>
    <dbReference type="NCBI Taxonomy" id="643671"/>
    <lineage>
        <taxon>Bacteria</taxon>
        <taxon>Pseudomonadati</taxon>
        <taxon>Bacteroidota</taxon>
        <taxon>Cytophagia</taxon>
        <taxon>Cytophagales</taxon>
        <taxon>Spirosomataceae</taxon>
        <taxon>Larkinella</taxon>
    </lineage>
</organism>
<evidence type="ECO:0000313" key="2">
    <source>
        <dbReference type="Proteomes" id="UP000248790"/>
    </source>
</evidence>
<sequence>MKRFTLRSLPFFLLGLLLIFFLISCSKNETQPTIDVTNLWETAPLGQPMNIPTDKQWESKTFSAAEMNLFASLDTVNLSGTVMPLKVTGPGIKDPSTPSMVYPNPFSKFFNITFAFDSSFAGNVIIKLVIVDQSLHPVLKQAVRLSTNSGRTQFRFWPDLPAGNFRLYYTLSAQSNPHFHKSWGNIKNVL</sequence>
<dbReference type="PROSITE" id="PS51257">
    <property type="entry name" value="PROKAR_LIPOPROTEIN"/>
    <property type="match status" value="1"/>
</dbReference>
<proteinExistence type="predicted"/>
<protein>
    <submittedName>
        <fullName evidence="1">Uncharacterized protein</fullName>
    </submittedName>
</protein>
<comment type="caution">
    <text evidence="1">The sequence shown here is derived from an EMBL/GenBank/DDBJ whole genome shotgun (WGS) entry which is preliminary data.</text>
</comment>
<dbReference type="AlphaFoldDB" id="A0A327WZJ0"/>
<keyword evidence="2" id="KW-1185">Reference proteome</keyword>
<reference evidence="1 2" key="1">
    <citation type="submission" date="2018-06" db="EMBL/GenBank/DDBJ databases">
        <title>Genomic Encyclopedia of Archaeal and Bacterial Type Strains, Phase II (KMG-II): from individual species to whole genera.</title>
        <authorList>
            <person name="Goeker M."/>
        </authorList>
    </citation>
    <scope>NUCLEOTIDE SEQUENCE [LARGE SCALE GENOMIC DNA]</scope>
    <source>
        <strain evidence="1 2">DSM 21851</strain>
    </source>
</reference>